<keyword evidence="6" id="KW-0223">Dioxygenase</keyword>
<dbReference type="Gene3D" id="2.60.120.330">
    <property type="entry name" value="B-lactam Antibiotic, Isopenicillin N Synthase, Chain"/>
    <property type="match status" value="1"/>
</dbReference>
<feature type="domain" description="Fe2OG dioxygenase" evidence="5">
    <location>
        <begin position="231"/>
        <end position="331"/>
    </location>
</feature>
<keyword evidence="3 4" id="KW-0408">Iron</keyword>
<sequence length="382" mass="43441">MPKATEATVIASISNNSSESKHARSIALWAMLSMEWPEPIQRVQCIAESGIQCLPSRYIRPDDEKPIGHRVVEEEIPIIDLSGLCDERRRKTMEEISSACRVWGFFHVINHGISPEHLVAGSEVSREFFRLPLEEKQKHANDPVTYVGYGSRIGVQKGATLDWGDYYFHHFLPLSIREEHRWPSKPEDYRTRMKEYCEGTLELCKTLLSVFSENLGLPQDYIKESFGNDEDIGICVRINYYPVCPQPELTYGLSPHSDPGGITVLLQNDVVGLQVRKGNYWVPVRPVSNALTINLGDQIEILTNGIYKSVEHSCVVNKEKERMSIVVFCNPNGEKEVGPIKKLINASSPPRYGQMTFNEYRKFIRTTGTKGKSYVNSTKQFR</sequence>
<evidence type="ECO:0000256" key="2">
    <source>
        <dbReference type="ARBA" id="ARBA00022723"/>
    </source>
</evidence>
<dbReference type="PANTHER" id="PTHR47991">
    <property type="entry name" value="OXOGLUTARATE/IRON-DEPENDENT DIOXYGENASE"/>
    <property type="match status" value="1"/>
</dbReference>
<dbReference type="InterPro" id="IPR005123">
    <property type="entry name" value="Oxoglu/Fe-dep_dioxygenase_dom"/>
</dbReference>
<proteinExistence type="inferred from homology"/>
<dbReference type="InterPro" id="IPR027443">
    <property type="entry name" value="IPNS-like_sf"/>
</dbReference>
<keyword evidence="4 6" id="KW-0560">Oxidoreductase</keyword>
<dbReference type="Pfam" id="PF14226">
    <property type="entry name" value="DIOX_N"/>
    <property type="match status" value="1"/>
</dbReference>
<dbReference type="PROSITE" id="PS51471">
    <property type="entry name" value="FE2OG_OXY"/>
    <property type="match status" value="1"/>
</dbReference>
<dbReference type="AlphaFoldDB" id="A0A0G7ZNR0"/>
<dbReference type="GO" id="GO:0045486">
    <property type="term" value="F:flavanone 3-dioxygenase activity"/>
    <property type="evidence" value="ECO:0007669"/>
    <property type="project" value="UniProtKB-EC"/>
</dbReference>
<dbReference type="EC" id="1.14.11.9" evidence="6"/>
<organism evidence="6">
    <name type="scientific">Picea glauca</name>
    <name type="common">White spruce</name>
    <name type="synonym">Pinus glauca</name>
    <dbReference type="NCBI Taxonomy" id="3330"/>
    <lineage>
        <taxon>Eukaryota</taxon>
        <taxon>Viridiplantae</taxon>
        <taxon>Streptophyta</taxon>
        <taxon>Embryophyta</taxon>
        <taxon>Tracheophyta</taxon>
        <taxon>Spermatophyta</taxon>
        <taxon>Pinopsida</taxon>
        <taxon>Pinidae</taxon>
        <taxon>Conifers I</taxon>
        <taxon>Pinales</taxon>
        <taxon>Pinaceae</taxon>
        <taxon>Picea</taxon>
    </lineage>
</organism>
<dbReference type="SUPFAM" id="SSF51197">
    <property type="entry name" value="Clavaminate synthase-like"/>
    <property type="match status" value="1"/>
</dbReference>
<comment type="similarity">
    <text evidence="1 4">Belongs to the iron/ascorbate-dependent oxidoreductase family.</text>
</comment>
<dbReference type="InterPro" id="IPR050295">
    <property type="entry name" value="Plant_2OG-oxidoreductases"/>
</dbReference>
<protein>
    <submittedName>
        <fullName evidence="6">Putative flavanone 3-dioxygenase</fullName>
        <ecNumber evidence="6">1.14.11.9</ecNumber>
    </submittedName>
</protein>
<evidence type="ECO:0000259" key="5">
    <source>
        <dbReference type="PROSITE" id="PS51471"/>
    </source>
</evidence>
<evidence type="ECO:0000256" key="3">
    <source>
        <dbReference type="ARBA" id="ARBA00023004"/>
    </source>
</evidence>
<dbReference type="GO" id="GO:0046872">
    <property type="term" value="F:metal ion binding"/>
    <property type="evidence" value="ECO:0007669"/>
    <property type="project" value="UniProtKB-KW"/>
</dbReference>
<dbReference type="InterPro" id="IPR044861">
    <property type="entry name" value="IPNS-like_FE2OG_OXY"/>
</dbReference>
<reference evidence="6" key="1">
    <citation type="journal article" date="2015" name="Plant J.">
        <title>Improved white spruce (Picea glauca) genome assemblies and annotation of large gene families of conifer terpenoid and phenolic defense metabolism.</title>
        <authorList>
            <person name="Warren R.L."/>
            <person name="Keeling C.I."/>
            <person name="Yuen M.M."/>
            <person name="Raymond A."/>
            <person name="Taylor G.A."/>
            <person name="Vandervalk B.P."/>
            <person name="Mohamadi H."/>
            <person name="Paulino D."/>
            <person name="Chiu R."/>
            <person name="Jackman S.D."/>
            <person name="Robertson G."/>
            <person name="Yang C."/>
            <person name="Hoffmann M."/>
            <person name="Weigel D."/>
            <person name="Nelson D.R."/>
            <person name="Ritland C."/>
            <person name="Isabel N."/>
            <person name="Jaquish B."/>
            <person name="Yanchuk A."/>
            <person name="Bousquet J."/>
            <person name="Jones S.J."/>
            <person name="MacKay J."/>
            <person name="Birol I."/>
            <person name="Bohlmann J."/>
        </authorList>
    </citation>
    <scope>NUCLEOTIDE SEQUENCE</scope>
</reference>
<dbReference type="FunFam" id="2.60.120.330:FF:000079">
    <property type="entry name" value="Protein SRG1"/>
    <property type="match status" value="1"/>
</dbReference>
<dbReference type="EMBL" id="GCHX01443615">
    <property type="protein sequence ID" value="JAI17625.1"/>
    <property type="molecule type" value="Transcribed_RNA"/>
</dbReference>
<name>A0A0G7ZNR0_PICGL</name>
<dbReference type="InterPro" id="IPR026992">
    <property type="entry name" value="DIOX_N"/>
</dbReference>
<keyword evidence="2 4" id="KW-0479">Metal-binding</keyword>
<evidence type="ECO:0000313" key="6">
    <source>
        <dbReference type="EMBL" id="JAI17625.1"/>
    </source>
</evidence>
<accession>A0A0G7ZNR0</accession>
<dbReference type="Pfam" id="PF03171">
    <property type="entry name" value="2OG-FeII_Oxy"/>
    <property type="match status" value="1"/>
</dbReference>
<evidence type="ECO:0000256" key="4">
    <source>
        <dbReference type="RuleBase" id="RU003682"/>
    </source>
</evidence>
<evidence type="ECO:0000256" key="1">
    <source>
        <dbReference type="ARBA" id="ARBA00008056"/>
    </source>
</evidence>